<organism evidence="2 3">
    <name type="scientific">Convivina praedatoris</name>
    <dbReference type="NCBI Taxonomy" id="2880963"/>
    <lineage>
        <taxon>Bacteria</taxon>
        <taxon>Bacillati</taxon>
        <taxon>Bacillota</taxon>
        <taxon>Bacilli</taxon>
        <taxon>Lactobacillales</taxon>
        <taxon>Lactobacillaceae</taxon>
        <taxon>Convivina</taxon>
    </lineage>
</organism>
<keyword evidence="3" id="KW-1185">Reference proteome</keyword>
<dbReference type="EMBL" id="CAKOEU010000003">
    <property type="protein sequence ID" value="CAH1853904.1"/>
    <property type="molecule type" value="Genomic_DNA"/>
</dbReference>
<keyword evidence="2" id="KW-0456">Lyase</keyword>
<dbReference type="InterPro" id="IPR016040">
    <property type="entry name" value="NAD(P)-bd_dom"/>
</dbReference>
<dbReference type="SUPFAM" id="SSF51735">
    <property type="entry name" value="NAD(P)-binding Rossmann-fold domains"/>
    <property type="match status" value="1"/>
</dbReference>
<dbReference type="GO" id="GO:0016829">
    <property type="term" value="F:lyase activity"/>
    <property type="evidence" value="ECO:0007669"/>
    <property type="project" value="UniProtKB-KW"/>
</dbReference>
<sequence length="216" mass="23565">MHTTLVIGAHGKVGQLLVRDLAQAGHHVLAGFRHESQFESVAKLDNVTPVVFDLQALPTDMADFYQEHDLDEIVFTAGAGGASDALTTQIDLDGAIKSMDAAQVSGVKRYIMISAAGADDRNRWVRSGIYTYFMMKHYADRFLKASDLDYTIVRPTTLTNEAGAGKIETTFNLDQSGLAIPRADVASFVTAIIDQPQTQRQVYEISAGNQPINQAF</sequence>
<proteinExistence type="predicted"/>
<dbReference type="Pfam" id="PF13460">
    <property type="entry name" value="NAD_binding_10"/>
    <property type="match status" value="1"/>
</dbReference>
<reference evidence="2" key="1">
    <citation type="submission" date="2022-03" db="EMBL/GenBank/DDBJ databases">
        <authorList>
            <person name="Hettiarachchi G."/>
        </authorList>
    </citation>
    <scope>NUCLEOTIDE SEQUENCE</scope>
    <source>
        <strain evidence="2">LMG 32447</strain>
    </source>
</reference>
<comment type="caution">
    <text evidence="2">The sequence shown here is derived from an EMBL/GenBank/DDBJ whole genome shotgun (WGS) entry which is preliminary data.</text>
</comment>
<dbReference type="PANTHER" id="PTHR15020">
    <property type="entry name" value="FLAVIN REDUCTASE-RELATED"/>
    <property type="match status" value="1"/>
</dbReference>
<feature type="domain" description="NAD(P)-binding" evidence="1">
    <location>
        <begin position="8"/>
        <end position="196"/>
    </location>
</feature>
<dbReference type="RefSeq" id="WP_248706156.1">
    <property type="nucleotide sequence ID" value="NZ_CAKOET010000003.1"/>
</dbReference>
<dbReference type="PANTHER" id="PTHR15020:SF50">
    <property type="entry name" value="UPF0659 PROTEIN YMR090W"/>
    <property type="match status" value="1"/>
</dbReference>
<gene>
    <name evidence="2" type="primary">yhfK</name>
    <name evidence="2" type="ORF">LMG032447_00742</name>
</gene>
<dbReference type="Proteomes" id="UP000838102">
    <property type="component" value="Unassembled WGS sequence"/>
</dbReference>
<dbReference type="Gene3D" id="3.40.50.720">
    <property type="entry name" value="NAD(P)-binding Rossmann-like Domain"/>
    <property type="match status" value="1"/>
</dbReference>
<dbReference type="EC" id="4.-.-.-" evidence="2"/>
<protein>
    <submittedName>
        <fullName evidence="2">Sugar epimerase YhfK</fullName>
        <ecNumber evidence="2">4.-.-.-</ecNumber>
    </submittedName>
</protein>
<dbReference type="CDD" id="cd05243">
    <property type="entry name" value="SDR_a5"/>
    <property type="match status" value="1"/>
</dbReference>
<evidence type="ECO:0000313" key="2">
    <source>
        <dbReference type="EMBL" id="CAH1853904.1"/>
    </source>
</evidence>
<accession>A0ABN8HCH0</accession>
<evidence type="ECO:0000313" key="3">
    <source>
        <dbReference type="Proteomes" id="UP000838102"/>
    </source>
</evidence>
<dbReference type="InterPro" id="IPR036291">
    <property type="entry name" value="NAD(P)-bd_dom_sf"/>
</dbReference>
<evidence type="ECO:0000259" key="1">
    <source>
        <dbReference type="Pfam" id="PF13460"/>
    </source>
</evidence>
<name>A0ABN8HCH0_9LACO</name>